<gene>
    <name evidence="1" type="ORF">GCM10008938_38390</name>
</gene>
<dbReference type="InterPro" id="IPR006439">
    <property type="entry name" value="HAD-SF_hydro_IA"/>
</dbReference>
<sequence length="199" mass="22747">MTVLLFDVDGVVLKPPQQLFSIHAAEKYQLPEDLINRFFVGVFYQCLRGELDLKAALAPELPMWGYPGSVEAFMQEWFDIDFVPDEELLAVVDRLRAEGYACHLATNQETHRAAYLWERLQGHFDGMFASSHLKAKKPDPEYFQQVQKALGTAEIHFWDDQSKNVEAAQQAGWNAHLYLSPEAVLNVLQKENLLQTPQP</sequence>
<evidence type="ECO:0000313" key="1">
    <source>
        <dbReference type="EMBL" id="GGJ48705.1"/>
    </source>
</evidence>
<dbReference type="InterPro" id="IPR036412">
    <property type="entry name" value="HAD-like_sf"/>
</dbReference>
<name>A0ABQ2D7N2_9DEIO</name>
<dbReference type="PANTHER" id="PTHR43611">
    <property type="entry name" value="ALPHA-D-GLUCOSE 1-PHOSPHATE PHOSPHATASE"/>
    <property type="match status" value="1"/>
</dbReference>
<protein>
    <recommendedName>
        <fullName evidence="3">Haloacid dehalogenase</fullName>
    </recommendedName>
</protein>
<proteinExistence type="predicted"/>
<keyword evidence="2" id="KW-1185">Reference proteome</keyword>
<comment type="caution">
    <text evidence="1">The sequence shown here is derived from an EMBL/GenBank/DDBJ whole genome shotgun (WGS) entry which is preliminary data.</text>
</comment>
<dbReference type="NCBIfam" id="TIGR01549">
    <property type="entry name" value="HAD-SF-IA-v1"/>
    <property type="match status" value="1"/>
</dbReference>
<evidence type="ECO:0008006" key="3">
    <source>
        <dbReference type="Google" id="ProtNLM"/>
    </source>
</evidence>
<dbReference type="Gene3D" id="3.40.50.1000">
    <property type="entry name" value="HAD superfamily/HAD-like"/>
    <property type="match status" value="1"/>
</dbReference>
<dbReference type="SUPFAM" id="SSF56784">
    <property type="entry name" value="HAD-like"/>
    <property type="match status" value="1"/>
</dbReference>
<accession>A0ABQ2D7N2</accession>
<evidence type="ECO:0000313" key="2">
    <source>
        <dbReference type="Proteomes" id="UP000632222"/>
    </source>
</evidence>
<dbReference type="Pfam" id="PF00702">
    <property type="entry name" value="Hydrolase"/>
    <property type="match status" value="1"/>
</dbReference>
<dbReference type="PANTHER" id="PTHR43611:SF3">
    <property type="entry name" value="FLAVIN MONONUCLEOTIDE HYDROLASE 1, CHLOROPLATIC"/>
    <property type="match status" value="1"/>
</dbReference>
<reference evidence="2" key="1">
    <citation type="journal article" date="2019" name="Int. J. Syst. Evol. Microbiol.">
        <title>The Global Catalogue of Microorganisms (GCM) 10K type strain sequencing project: providing services to taxonomists for standard genome sequencing and annotation.</title>
        <authorList>
            <consortium name="The Broad Institute Genomics Platform"/>
            <consortium name="The Broad Institute Genome Sequencing Center for Infectious Disease"/>
            <person name="Wu L."/>
            <person name="Ma J."/>
        </authorList>
    </citation>
    <scope>NUCLEOTIDE SEQUENCE [LARGE SCALE GENOMIC DNA]</scope>
    <source>
        <strain evidence="2">JCM 14370</strain>
    </source>
</reference>
<dbReference type="Proteomes" id="UP000632222">
    <property type="component" value="Unassembled WGS sequence"/>
</dbReference>
<dbReference type="RefSeq" id="WP_189005487.1">
    <property type="nucleotide sequence ID" value="NZ_BMOD01000019.1"/>
</dbReference>
<dbReference type="InterPro" id="IPR023214">
    <property type="entry name" value="HAD_sf"/>
</dbReference>
<dbReference type="NCBIfam" id="TIGR01509">
    <property type="entry name" value="HAD-SF-IA-v3"/>
    <property type="match status" value="1"/>
</dbReference>
<dbReference type="EMBL" id="BMOD01000019">
    <property type="protein sequence ID" value="GGJ48705.1"/>
    <property type="molecule type" value="Genomic_DNA"/>
</dbReference>
<dbReference type="SFLD" id="SFLDG01129">
    <property type="entry name" value="C1.5:_HAD__Beta-PGM__Phosphata"/>
    <property type="match status" value="1"/>
</dbReference>
<dbReference type="SFLD" id="SFLDS00003">
    <property type="entry name" value="Haloacid_Dehalogenase"/>
    <property type="match status" value="1"/>
</dbReference>
<organism evidence="1 2">
    <name type="scientific">Deinococcus roseus</name>
    <dbReference type="NCBI Taxonomy" id="392414"/>
    <lineage>
        <taxon>Bacteria</taxon>
        <taxon>Thermotogati</taxon>
        <taxon>Deinococcota</taxon>
        <taxon>Deinococci</taxon>
        <taxon>Deinococcales</taxon>
        <taxon>Deinococcaceae</taxon>
        <taxon>Deinococcus</taxon>
    </lineage>
</organism>